<proteinExistence type="predicted"/>
<reference evidence="1" key="1">
    <citation type="submission" date="2020-11" db="EMBL/GenBank/DDBJ databases">
        <authorList>
            <consortium name="DOE Joint Genome Institute"/>
            <person name="Ahrendt S."/>
            <person name="Riley R."/>
            <person name="Andreopoulos W."/>
            <person name="Labutti K."/>
            <person name="Pangilinan J."/>
            <person name="Ruiz-Duenas F.J."/>
            <person name="Barrasa J.M."/>
            <person name="Sanchez-Garcia M."/>
            <person name="Camarero S."/>
            <person name="Miyauchi S."/>
            <person name="Serrano A."/>
            <person name="Linde D."/>
            <person name="Babiker R."/>
            <person name="Drula E."/>
            <person name="Ayuso-Fernandez I."/>
            <person name="Pacheco R."/>
            <person name="Padilla G."/>
            <person name="Ferreira P."/>
            <person name="Barriuso J."/>
            <person name="Kellner H."/>
            <person name="Castanera R."/>
            <person name="Alfaro M."/>
            <person name="Ramirez L."/>
            <person name="Pisabarro A.G."/>
            <person name="Kuo A."/>
            <person name="Tritt A."/>
            <person name="Lipzen A."/>
            <person name="He G."/>
            <person name="Yan M."/>
            <person name="Ng V."/>
            <person name="Cullen D."/>
            <person name="Martin F."/>
            <person name="Rosso M.-N."/>
            <person name="Henrissat B."/>
            <person name="Hibbett D."/>
            <person name="Martinez A.T."/>
            <person name="Grigoriev I.V."/>
        </authorList>
    </citation>
    <scope>NUCLEOTIDE SEQUENCE</scope>
    <source>
        <strain evidence="1">AH 40177</strain>
    </source>
</reference>
<comment type="caution">
    <text evidence="1">The sequence shown here is derived from an EMBL/GenBank/DDBJ whole genome shotgun (WGS) entry which is preliminary data.</text>
</comment>
<feature type="non-terminal residue" evidence="1">
    <location>
        <position position="1"/>
    </location>
</feature>
<dbReference type="AlphaFoldDB" id="A0A9P5PN18"/>
<protein>
    <submittedName>
        <fullName evidence="1">Uncharacterized protein</fullName>
    </submittedName>
</protein>
<evidence type="ECO:0000313" key="1">
    <source>
        <dbReference type="EMBL" id="KAF9066296.1"/>
    </source>
</evidence>
<dbReference type="Proteomes" id="UP000772434">
    <property type="component" value="Unassembled WGS sequence"/>
</dbReference>
<keyword evidence="2" id="KW-1185">Reference proteome</keyword>
<feature type="non-terminal residue" evidence="1">
    <location>
        <position position="59"/>
    </location>
</feature>
<evidence type="ECO:0000313" key="2">
    <source>
        <dbReference type="Proteomes" id="UP000772434"/>
    </source>
</evidence>
<sequence>APYIAEARDPPPHCHSGNHEAILNDLEGWAKLDTPDDCVRWLYGPAGAGKSAISQTSAE</sequence>
<name>A0A9P5PN18_9AGAR</name>
<organism evidence="1 2">
    <name type="scientific">Rhodocollybia butyracea</name>
    <dbReference type="NCBI Taxonomy" id="206335"/>
    <lineage>
        <taxon>Eukaryota</taxon>
        <taxon>Fungi</taxon>
        <taxon>Dikarya</taxon>
        <taxon>Basidiomycota</taxon>
        <taxon>Agaricomycotina</taxon>
        <taxon>Agaricomycetes</taxon>
        <taxon>Agaricomycetidae</taxon>
        <taxon>Agaricales</taxon>
        <taxon>Marasmiineae</taxon>
        <taxon>Omphalotaceae</taxon>
        <taxon>Rhodocollybia</taxon>
    </lineage>
</organism>
<dbReference type="EMBL" id="JADNRY010000089">
    <property type="protein sequence ID" value="KAF9066296.1"/>
    <property type="molecule type" value="Genomic_DNA"/>
</dbReference>
<accession>A0A9P5PN18</accession>
<gene>
    <name evidence="1" type="ORF">BDP27DRAFT_1186771</name>
</gene>
<dbReference type="OrthoDB" id="2928561at2759"/>